<keyword evidence="2 6" id="KW-0820">tRNA-binding</keyword>
<keyword evidence="4 6" id="KW-0687">Ribonucleoprotein</keyword>
<dbReference type="NCBIfam" id="TIGR01164">
    <property type="entry name" value="rplP_bact"/>
    <property type="match status" value="1"/>
</dbReference>
<keyword evidence="6 8" id="KW-0694">RNA-binding</keyword>
<evidence type="ECO:0000256" key="1">
    <source>
        <dbReference type="ARBA" id="ARBA00008931"/>
    </source>
</evidence>
<dbReference type="SMR" id="A0A0P6XZL7"/>
<evidence type="ECO:0000256" key="4">
    <source>
        <dbReference type="ARBA" id="ARBA00023274"/>
    </source>
</evidence>
<proteinExistence type="inferred from homology"/>
<dbReference type="AlphaFoldDB" id="A0A0P6XZL7"/>
<dbReference type="EMBL" id="LGKP01000025">
    <property type="protein sequence ID" value="KPL85535.1"/>
    <property type="molecule type" value="Genomic_DNA"/>
</dbReference>
<evidence type="ECO:0000256" key="8">
    <source>
        <dbReference type="RuleBase" id="RU004414"/>
    </source>
</evidence>
<dbReference type="Gene3D" id="3.90.1170.10">
    <property type="entry name" value="Ribosomal protein L10e/L16"/>
    <property type="match status" value="1"/>
</dbReference>
<keyword evidence="3 6" id="KW-0689">Ribosomal protein</keyword>
<name>A0A0P6XZL7_9CHLR</name>
<comment type="function">
    <text evidence="6 8">Binds 23S rRNA and is also seen to make contacts with the A and possibly P site tRNAs.</text>
</comment>
<evidence type="ECO:0000256" key="6">
    <source>
        <dbReference type="HAMAP-Rule" id="MF_01342"/>
    </source>
</evidence>
<dbReference type="InterPro" id="IPR047873">
    <property type="entry name" value="Ribosomal_uL16"/>
</dbReference>
<evidence type="ECO:0000313" key="9">
    <source>
        <dbReference type="EMBL" id="KPL85535.1"/>
    </source>
</evidence>
<comment type="similarity">
    <text evidence="1 6 7">Belongs to the universal ribosomal protein uL16 family.</text>
</comment>
<evidence type="ECO:0000256" key="5">
    <source>
        <dbReference type="ARBA" id="ARBA00035198"/>
    </source>
</evidence>
<protein>
    <recommendedName>
        <fullName evidence="5 6">Large ribosomal subunit protein uL16</fullName>
    </recommendedName>
</protein>
<dbReference type="RefSeq" id="WP_012192440.1">
    <property type="nucleotide sequence ID" value="NZ_LGKP01000025.1"/>
</dbReference>
<accession>A0A0P6XZL7</accession>
<sequence>MLMPKQMKYRRPHRPRNIKGIAQRGATVAFGDFGLVSLEAGWITSRQIESARRTITNYVKRGGKVWIRIFPDRPITQKPAETRMGSGKGSVEYYVAVIKPGRVLFELNGVPEDVAQEALRRAAQKLPVKCKFVTKASQEVGSNEG</sequence>
<evidence type="ECO:0000256" key="3">
    <source>
        <dbReference type="ARBA" id="ARBA00022980"/>
    </source>
</evidence>
<comment type="caution">
    <text evidence="9">The sequence shown here is derived from an EMBL/GenBank/DDBJ whole genome shotgun (WGS) entry which is preliminary data.</text>
</comment>
<dbReference type="InterPro" id="IPR036920">
    <property type="entry name" value="Ribosomal_uL16_sf"/>
</dbReference>
<dbReference type="PANTHER" id="PTHR12220:SF13">
    <property type="entry name" value="LARGE RIBOSOMAL SUBUNIT PROTEIN UL16M"/>
    <property type="match status" value="1"/>
</dbReference>
<dbReference type="CDD" id="cd01433">
    <property type="entry name" value="Ribosomal_L16_L10e"/>
    <property type="match status" value="1"/>
</dbReference>
<dbReference type="SUPFAM" id="SSF54686">
    <property type="entry name" value="Ribosomal protein L16p/L10e"/>
    <property type="match status" value="1"/>
</dbReference>
<dbReference type="PANTHER" id="PTHR12220">
    <property type="entry name" value="50S/60S RIBOSOMAL PROTEIN L16"/>
    <property type="match status" value="1"/>
</dbReference>
<evidence type="ECO:0000313" key="10">
    <source>
        <dbReference type="Proteomes" id="UP000050277"/>
    </source>
</evidence>
<evidence type="ECO:0000256" key="7">
    <source>
        <dbReference type="RuleBase" id="RU004413"/>
    </source>
</evidence>
<dbReference type="Pfam" id="PF00252">
    <property type="entry name" value="Ribosomal_L16"/>
    <property type="match status" value="1"/>
</dbReference>
<dbReference type="GO" id="GO:0006412">
    <property type="term" value="P:translation"/>
    <property type="evidence" value="ECO:0007669"/>
    <property type="project" value="UniProtKB-UniRule"/>
</dbReference>
<dbReference type="PROSITE" id="PS00586">
    <property type="entry name" value="RIBOSOMAL_L16_1"/>
    <property type="match status" value="1"/>
</dbReference>
<dbReference type="GO" id="GO:0000049">
    <property type="term" value="F:tRNA binding"/>
    <property type="evidence" value="ECO:0007669"/>
    <property type="project" value="UniProtKB-KW"/>
</dbReference>
<dbReference type="GO" id="GO:0003735">
    <property type="term" value="F:structural constituent of ribosome"/>
    <property type="evidence" value="ECO:0007669"/>
    <property type="project" value="InterPro"/>
</dbReference>
<dbReference type="InterPro" id="IPR020798">
    <property type="entry name" value="Ribosomal_uL16_CS"/>
</dbReference>
<dbReference type="Proteomes" id="UP000050277">
    <property type="component" value="Unassembled WGS sequence"/>
</dbReference>
<evidence type="ECO:0000256" key="2">
    <source>
        <dbReference type="ARBA" id="ARBA00022555"/>
    </source>
</evidence>
<keyword evidence="6 8" id="KW-0699">rRNA-binding</keyword>
<dbReference type="GO" id="GO:0022625">
    <property type="term" value="C:cytosolic large ribosomal subunit"/>
    <property type="evidence" value="ECO:0007669"/>
    <property type="project" value="TreeGrafter"/>
</dbReference>
<organism evidence="9 10">
    <name type="scientific">Herpetosiphon geysericola</name>
    <dbReference type="NCBI Taxonomy" id="70996"/>
    <lineage>
        <taxon>Bacteria</taxon>
        <taxon>Bacillati</taxon>
        <taxon>Chloroflexota</taxon>
        <taxon>Chloroflexia</taxon>
        <taxon>Herpetosiphonales</taxon>
        <taxon>Herpetosiphonaceae</taxon>
        <taxon>Herpetosiphon</taxon>
    </lineage>
</organism>
<keyword evidence="10" id="KW-1185">Reference proteome</keyword>
<dbReference type="GO" id="GO:0019843">
    <property type="term" value="F:rRNA binding"/>
    <property type="evidence" value="ECO:0007669"/>
    <property type="project" value="UniProtKB-UniRule"/>
</dbReference>
<dbReference type="InterPro" id="IPR016180">
    <property type="entry name" value="Ribosomal_uL16_dom"/>
</dbReference>
<dbReference type="PRINTS" id="PR00060">
    <property type="entry name" value="RIBOSOMALL16"/>
</dbReference>
<dbReference type="HAMAP" id="MF_01342">
    <property type="entry name" value="Ribosomal_uL16"/>
    <property type="match status" value="1"/>
</dbReference>
<dbReference type="STRING" id="70996.SE18_18135"/>
<reference evidence="9 10" key="1">
    <citation type="submission" date="2015-07" db="EMBL/GenBank/DDBJ databases">
        <title>Whole genome sequence of Herpetosiphon geysericola DSM 7119.</title>
        <authorList>
            <person name="Hemp J."/>
            <person name="Ward L.M."/>
            <person name="Pace L.A."/>
            <person name="Fischer W.W."/>
        </authorList>
    </citation>
    <scope>NUCLEOTIDE SEQUENCE [LARGE SCALE GENOMIC DNA]</scope>
    <source>
        <strain evidence="9 10">DSM 7119</strain>
    </source>
</reference>
<dbReference type="PATRIC" id="fig|70996.4.peg.503"/>
<dbReference type="InterPro" id="IPR000114">
    <property type="entry name" value="Ribosomal_uL16_bact-type"/>
</dbReference>
<dbReference type="OrthoDB" id="9802589at2"/>
<dbReference type="FunFam" id="3.90.1170.10:FF:000001">
    <property type="entry name" value="50S ribosomal protein L16"/>
    <property type="match status" value="1"/>
</dbReference>
<comment type="subunit">
    <text evidence="6 8">Part of the 50S ribosomal subunit.</text>
</comment>
<gene>
    <name evidence="6" type="primary">rplP</name>
    <name evidence="9" type="ORF">SE18_18135</name>
</gene>